<evidence type="ECO:0000256" key="2">
    <source>
        <dbReference type="SAM" id="Coils"/>
    </source>
</evidence>
<keyword evidence="2" id="KW-0175">Coiled coil</keyword>
<dbReference type="STRING" id="1850250.LPB142_15435"/>
<comment type="similarity">
    <text evidence="1">Belongs to the membrane fusion protein (MFP) (TC 8.A.1) family.</text>
</comment>
<dbReference type="AlphaFoldDB" id="A0A1D9MFA1"/>
<dbReference type="PANTHER" id="PTHR30469:SF15">
    <property type="entry name" value="HLYD FAMILY OF SECRETION PROTEINS"/>
    <property type="match status" value="1"/>
</dbReference>
<dbReference type="PANTHER" id="PTHR30469">
    <property type="entry name" value="MULTIDRUG RESISTANCE PROTEIN MDTA"/>
    <property type="match status" value="1"/>
</dbReference>
<dbReference type="Proteomes" id="UP000176562">
    <property type="component" value="Chromosome"/>
</dbReference>
<dbReference type="GO" id="GO:0015562">
    <property type="term" value="F:efflux transmembrane transporter activity"/>
    <property type="evidence" value="ECO:0007669"/>
    <property type="project" value="TreeGrafter"/>
</dbReference>
<feature type="chain" id="PRO_5009443609" evidence="3">
    <location>
        <begin position="20"/>
        <end position="348"/>
    </location>
</feature>
<evidence type="ECO:0000256" key="3">
    <source>
        <dbReference type="SAM" id="SignalP"/>
    </source>
</evidence>
<dbReference type="RefSeq" id="WP_071166898.1">
    <property type="nucleotide sequence ID" value="NZ_CP017781.1"/>
</dbReference>
<dbReference type="Gene3D" id="1.10.287.470">
    <property type="entry name" value="Helix hairpin bin"/>
    <property type="match status" value="1"/>
</dbReference>
<dbReference type="Gene3D" id="2.40.420.20">
    <property type="match status" value="1"/>
</dbReference>
<proteinExistence type="inferred from homology"/>
<dbReference type="Gene3D" id="2.40.50.100">
    <property type="match status" value="1"/>
</dbReference>
<protein>
    <submittedName>
        <fullName evidence="4">Uncharacterized protein</fullName>
    </submittedName>
</protein>
<sequence length="348" mass="36334">MRAAILVAVALAVAPGAGRAEEALRPVVSEIVTSEAAHLRSFPGVVAARVETTLAFQTPGRMQIRRFSVGDRVARAQVLARLDQITLSEDVSAAQAAVNAAQAQAEFAAQSLARAEELRRREVASEAVREAAQAKADAARAALRAAQADLVRAVDAARYGTLRAPASGVVVTAYVEPGTMVAAGTPVLSLATEEGRDVLIDVPQEVLAVIAPESRFVITPRIEGGAPMAGTLRLIEPVAEGGTRARRLRIALEDAARAPRLGALVDVRLDLPEVAALSLPRAAVFDMGEGARVWRVGPGRRAEAVAVTLLPGPEGRVLVTQGLAAGDEILIRGIHSVTPGQELGAREE</sequence>
<dbReference type="KEGG" id="rhp:LPB142_15435"/>
<dbReference type="GO" id="GO:1990281">
    <property type="term" value="C:efflux pump complex"/>
    <property type="evidence" value="ECO:0007669"/>
    <property type="project" value="TreeGrafter"/>
</dbReference>
<dbReference type="EMBL" id="CP017781">
    <property type="protein sequence ID" value="AOZ70552.1"/>
    <property type="molecule type" value="Genomic_DNA"/>
</dbReference>
<reference evidence="4 5" key="1">
    <citation type="submission" date="2016-10" db="EMBL/GenBank/DDBJ databases">
        <title>Rhodobacter sp. LPB0142, isolated from sea water.</title>
        <authorList>
            <person name="Kim E."/>
            <person name="Yi H."/>
        </authorList>
    </citation>
    <scope>NUCLEOTIDE SEQUENCE [LARGE SCALE GENOMIC DNA]</scope>
    <source>
        <strain evidence="4 5">LPB0142</strain>
    </source>
</reference>
<gene>
    <name evidence="4" type="ORF">LPB142_15435</name>
</gene>
<evidence type="ECO:0000256" key="1">
    <source>
        <dbReference type="ARBA" id="ARBA00009477"/>
    </source>
</evidence>
<keyword evidence="5" id="KW-1185">Reference proteome</keyword>
<evidence type="ECO:0000313" key="5">
    <source>
        <dbReference type="Proteomes" id="UP000176562"/>
    </source>
</evidence>
<dbReference type="InterPro" id="IPR006143">
    <property type="entry name" value="RND_pump_MFP"/>
</dbReference>
<keyword evidence="3" id="KW-0732">Signal</keyword>
<accession>A0A1D9MFA1</accession>
<dbReference type="NCBIfam" id="TIGR01730">
    <property type="entry name" value="RND_mfp"/>
    <property type="match status" value="1"/>
</dbReference>
<feature type="signal peptide" evidence="3">
    <location>
        <begin position="1"/>
        <end position="19"/>
    </location>
</feature>
<dbReference type="Gene3D" id="2.40.30.170">
    <property type="match status" value="1"/>
</dbReference>
<name>A0A1D9MFA1_9RHOB</name>
<feature type="coiled-coil region" evidence="2">
    <location>
        <begin position="98"/>
        <end position="149"/>
    </location>
</feature>
<evidence type="ECO:0000313" key="4">
    <source>
        <dbReference type="EMBL" id="AOZ70552.1"/>
    </source>
</evidence>
<dbReference type="SUPFAM" id="SSF111369">
    <property type="entry name" value="HlyD-like secretion proteins"/>
    <property type="match status" value="1"/>
</dbReference>
<organism evidence="4 5">
    <name type="scientific">Rhodobacter xanthinilyticus</name>
    <dbReference type="NCBI Taxonomy" id="1850250"/>
    <lineage>
        <taxon>Bacteria</taxon>
        <taxon>Pseudomonadati</taxon>
        <taxon>Pseudomonadota</taxon>
        <taxon>Alphaproteobacteria</taxon>
        <taxon>Rhodobacterales</taxon>
        <taxon>Rhodobacter group</taxon>
        <taxon>Rhodobacter</taxon>
    </lineage>
</organism>